<feature type="compositionally biased region" description="Pro residues" evidence="3">
    <location>
        <begin position="687"/>
        <end position="698"/>
    </location>
</feature>
<feature type="region of interest" description="Disordered" evidence="3">
    <location>
        <begin position="680"/>
        <end position="802"/>
    </location>
</feature>
<feature type="compositionally biased region" description="Acidic residues" evidence="3">
    <location>
        <begin position="139"/>
        <end position="149"/>
    </location>
</feature>
<keyword evidence="6" id="KW-1185">Reference proteome</keyword>
<dbReference type="InterPro" id="IPR000504">
    <property type="entry name" value="RRM_dom"/>
</dbReference>
<feature type="compositionally biased region" description="Polar residues" evidence="3">
    <location>
        <begin position="177"/>
        <end position="196"/>
    </location>
</feature>
<dbReference type="GO" id="GO:0061574">
    <property type="term" value="C:ASAP complex"/>
    <property type="evidence" value="ECO:0007669"/>
    <property type="project" value="TreeGrafter"/>
</dbReference>
<evidence type="ECO:0000313" key="5">
    <source>
        <dbReference type="EMBL" id="KAK5645940.1"/>
    </source>
</evidence>
<feature type="compositionally biased region" description="Basic and acidic residues" evidence="3">
    <location>
        <begin position="39"/>
        <end position="57"/>
    </location>
</feature>
<feature type="compositionally biased region" description="Basic residues" evidence="3">
    <location>
        <begin position="23"/>
        <end position="35"/>
    </location>
</feature>
<gene>
    <name evidence="5" type="ORF">RI129_004404</name>
</gene>
<name>A0AAN7VCA1_9COLE</name>
<dbReference type="EMBL" id="JAVRBK010000003">
    <property type="protein sequence ID" value="KAK5645940.1"/>
    <property type="molecule type" value="Genomic_DNA"/>
</dbReference>
<dbReference type="GO" id="GO:0003723">
    <property type="term" value="F:RNA binding"/>
    <property type="evidence" value="ECO:0007669"/>
    <property type="project" value="UniProtKB-UniRule"/>
</dbReference>
<dbReference type="GO" id="GO:0008380">
    <property type="term" value="P:RNA splicing"/>
    <property type="evidence" value="ECO:0007669"/>
    <property type="project" value="TreeGrafter"/>
</dbReference>
<dbReference type="Pfam" id="PF16294">
    <property type="entry name" value="RSB_motif"/>
    <property type="match status" value="1"/>
</dbReference>
<dbReference type="PROSITE" id="PS50102">
    <property type="entry name" value="RRM"/>
    <property type="match status" value="1"/>
</dbReference>
<dbReference type="Proteomes" id="UP001329430">
    <property type="component" value="Chromosome 3"/>
</dbReference>
<feature type="compositionally biased region" description="Basic and acidic residues" evidence="3">
    <location>
        <begin position="837"/>
        <end position="855"/>
    </location>
</feature>
<sequence>MRRKSTRTASKSTPEKAVESSRKSRRQLKRQRKSSSRSSSEEPKENAVVEQEKKDSEELTVETAEVETEMWKVTPSSTPTGEIQKLKFCLTRPLLSPEKVEKPTRQRRTKSASQMDEDITVSSDKMTRKLRHRRSSGDNFEDQDEDSDHQEDKKGKGKSKTKHKSKSEKVPQIQDVMDNSQSEISENVQVTPQSPQVPIDIAVDNENMSTIESETILSVETEQVGHPVETSSENSDKAIGNTECDVINESETNRSNDTPPPTLEQERENSSNNTYEHYKHFENAPILVRVDTELVPDEVVEEIVVQNKIDSPQERDEVVVECNDSDAVIKPVEETEQIPPSEMQEESKEEENEMSIEIPVSQDKSESYSSDGGENVKCSEATIEENLQNNSEDKSVNTTVMEVETNRSDDDSVSTDAIMDTTSTKDETSLDITQSFSPDIRQIEEVNEELQSLKNVASQILQSTVTSPVVRDWGNSCIALELMENSLQKIDINTIKEFCPNLKFLEENEIKMDIRERKMSYTQEGRERRIDRKVSIDFKSDDGELKRLSTQNSMNSEMDETTEPEVDNSNIIAMNRKISIVDDTASKLKPPPSPAKNPISELLFITNLVRPFTLKQLKELLERTGKIRENGFWTDRIKSKCYAYYETIEEAEATRNALHGVNWPIGNGKKLIIEYSTEEDFNRARNPTPPPLPPPVPQPLMGEAATLNKEVVNEQPKNKTEDSTRANKERSHTRGDGHVREWDIGKENATKSRYRSREREERERGRERDRSDRHKRRRTPSPAENYLNRKEKKKEEEVPQKLMDDLFRKTKTTPSIYWLPLTPDEIATKQQQRLLRMAEHKRRMEESSRGSRGDYGRGAPYRRRYD</sequence>
<dbReference type="AlphaFoldDB" id="A0AAN7VCA1"/>
<feature type="region of interest" description="Disordered" evidence="3">
    <location>
        <begin position="1"/>
        <end position="197"/>
    </location>
</feature>
<dbReference type="InterPro" id="IPR034257">
    <property type="entry name" value="Acinus_RRM"/>
</dbReference>
<dbReference type="SUPFAM" id="SSF54928">
    <property type="entry name" value="RNA-binding domain, RBD"/>
    <property type="match status" value="1"/>
</dbReference>
<feature type="region of interest" description="Disordered" evidence="3">
    <location>
        <begin position="336"/>
        <end position="375"/>
    </location>
</feature>
<comment type="caution">
    <text evidence="5">The sequence shown here is derived from an EMBL/GenBank/DDBJ whole genome shotgun (WGS) entry which is preliminary data.</text>
</comment>
<feature type="compositionally biased region" description="Acidic residues" evidence="3">
    <location>
        <begin position="343"/>
        <end position="354"/>
    </location>
</feature>
<reference evidence="5 6" key="1">
    <citation type="journal article" date="2024" name="Insects">
        <title>An Improved Chromosome-Level Genome Assembly of the Firefly Pyrocoelia pectoralis.</title>
        <authorList>
            <person name="Fu X."/>
            <person name="Meyer-Rochow V.B."/>
            <person name="Ballantyne L."/>
            <person name="Zhu X."/>
        </authorList>
    </citation>
    <scope>NUCLEOTIDE SEQUENCE [LARGE SCALE GENOMIC DNA]</scope>
    <source>
        <strain evidence="5">XCY_ONT2</strain>
    </source>
</reference>
<protein>
    <recommendedName>
        <fullName evidence="4">RRM domain-containing protein</fullName>
    </recommendedName>
</protein>
<evidence type="ECO:0000259" key="4">
    <source>
        <dbReference type="PROSITE" id="PS50102"/>
    </source>
</evidence>
<dbReference type="CDD" id="cd12432">
    <property type="entry name" value="RRM_ACINU"/>
    <property type="match status" value="1"/>
</dbReference>
<dbReference type="InterPro" id="IPR032552">
    <property type="entry name" value="RSB_motif"/>
</dbReference>
<evidence type="ECO:0000256" key="3">
    <source>
        <dbReference type="SAM" id="MobiDB-lite"/>
    </source>
</evidence>
<feature type="domain" description="RRM" evidence="4">
    <location>
        <begin position="601"/>
        <end position="678"/>
    </location>
</feature>
<keyword evidence="1 2" id="KW-0694">RNA-binding</keyword>
<feature type="compositionally biased region" description="Basic and acidic residues" evidence="3">
    <location>
        <begin position="13"/>
        <end position="22"/>
    </location>
</feature>
<dbReference type="InterPro" id="IPR012677">
    <property type="entry name" value="Nucleotide-bd_a/b_plait_sf"/>
</dbReference>
<feature type="region of interest" description="Disordered" evidence="3">
    <location>
        <begin position="545"/>
        <end position="564"/>
    </location>
</feature>
<dbReference type="PANTHER" id="PTHR46589">
    <property type="entry name" value="APOPTOTIC CHROMATIN CONDENSATION INDUCER IN THE NUCLEUS"/>
    <property type="match status" value="1"/>
</dbReference>
<evidence type="ECO:0000256" key="2">
    <source>
        <dbReference type="PROSITE-ProRule" id="PRU00176"/>
    </source>
</evidence>
<dbReference type="Gene3D" id="3.30.70.330">
    <property type="match status" value="1"/>
</dbReference>
<feature type="region of interest" description="Disordered" evidence="3">
    <location>
        <begin position="837"/>
        <end position="866"/>
    </location>
</feature>
<proteinExistence type="predicted"/>
<feature type="compositionally biased region" description="Basic and acidic residues" evidence="3">
    <location>
        <begin position="787"/>
        <end position="802"/>
    </location>
</feature>
<accession>A0AAN7VCA1</accession>
<evidence type="ECO:0000313" key="6">
    <source>
        <dbReference type="Proteomes" id="UP001329430"/>
    </source>
</evidence>
<dbReference type="InterPro" id="IPR052793">
    <property type="entry name" value="EJC-associated_protein"/>
</dbReference>
<feature type="compositionally biased region" description="Basic and acidic residues" evidence="3">
    <location>
        <begin position="716"/>
        <end position="772"/>
    </location>
</feature>
<feature type="region of interest" description="Disordered" evidence="3">
    <location>
        <begin position="218"/>
        <end position="273"/>
    </location>
</feature>
<organism evidence="5 6">
    <name type="scientific">Pyrocoelia pectoralis</name>
    <dbReference type="NCBI Taxonomy" id="417401"/>
    <lineage>
        <taxon>Eukaryota</taxon>
        <taxon>Metazoa</taxon>
        <taxon>Ecdysozoa</taxon>
        <taxon>Arthropoda</taxon>
        <taxon>Hexapoda</taxon>
        <taxon>Insecta</taxon>
        <taxon>Pterygota</taxon>
        <taxon>Neoptera</taxon>
        <taxon>Endopterygota</taxon>
        <taxon>Coleoptera</taxon>
        <taxon>Polyphaga</taxon>
        <taxon>Elateriformia</taxon>
        <taxon>Elateroidea</taxon>
        <taxon>Lampyridae</taxon>
        <taxon>Lampyrinae</taxon>
        <taxon>Pyrocoelia</taxon>
    </lineage>
</organism>
<feature type="compositionally biased region" description="Acidic residues" evidence="3">
    <location>
        <begin position="58"/>
        <end position="68"/>
    </location>
</feature>
<dbReference type="InterPro" id="IPR035979">
    <property type="entry name" value="RBD_domain_sf"/>
</dbReference>
<dbReference type="GO" id="GO:0071011">
    <property type="term" value="C:precatalytic spliceosome"/>
    <property type="evidence" value="ECO:0007669"/>
    <property type="project" value="TreeGrafter"/>
</dbReference>
<feature type="compositionally biased region" description="Basic residues" evidence="3">
    <location>
        <begin position="155"/>
        <end position="166"/>
    </location>
</feature>
<evidence type="ECO:0000256" key="1">
    <source>
        <dbReference type="ARBA" id="ARBA00022884"/>
    </source>
</evidence>
<dbReference type="PANTHER" id="PTHR46589:SF1">
    <property type="entry name" value="APOPTOTIC CHROMATIN CONDENSATION INDUCER IN THE NUCLEUS"/>
    <property type="match status" value="1"/>
</dbReference>